<comment type="similarity">
    <text evidence="3 11">Belongs to the peptidase M50B family.</text>
</comment>
<dbReference type="PANTHER" id="PTHR42837">
    <property type="entry name" value="REGULATOR OF SIGMA-E PROTEASE RSEP"/>
    <property type="match status" value="1"/>
</dbReference>
<comment type="subcellular location">
    <subcellularLocation>
        <location evidence="2">Membrane</location>
        <topology evidence="2">Multi-pass membrane protein</topology>
    </subcellularLocation>
</comment>
<dbReference type="STRING" id="926562.Oweho_2400"/>
<keyword evidence="14" id="KW-1185">Reference proteome</keyword>
<dbReference type="InterPro" id="IPR004387">
    <property type="entry name" value="Pept_M50_Zn"/>
</dbReference>
<evidence type="ECO:0000256" key="2">
    <source>
        <dbReference type="ARBA" id="ARBA00004141"/>
    </source>
</evidence>
<evidence type="ECO:0000256" key="7">
    <source>
        <dbReference type="ARBA" id="ARBA00022833"/>
    </source>
</evidence>
<feature type="transmembrane region" description="Helical" evidence="11">
    <location>
        <begin position="6"/>
        <end position="27"/>
    </location>
</feature>
<dbReference type="InterPro" id="IPR008915">
    <property type="entry name" value="Peptidase_M50"/>
</dbReference>
<dbReference type="EC" id="3.4.24.-" evidence="11"/>
<keyword evidence="10 11" id="KW-0472">Membrane</keyword>
<evidence type="ECO:0000313" key="14">
    <source>
        <dbReference type="Proteomes" id="UP000005631"/>
    </source>
</evidence>
<dbReference type="GO" id="GO:0016020">
    <property type="term" value="C:membrane"/>
    <property type="evidence" value="ECO:0007669"/>
    <property type="project" value="UniProtKB-SubCell"/>
</dbReference>
<keyword evidence="6 11" id="KW-0378">Hydrolase</keyword>
<dbReference type="eggNOG" id="COG0750">
    <property type="taxonomic scope" value="Bacteria"/>
</dbReference>
<keyword evidence="4 13" id="KW-0645">Protease</keyword>
<keyword evidence="7 11" id="KW-0862">Zinc</keyword>
<dbReference type="EMBL" id="CP003156">
    <property type="protein sequence ID" value="AEV33370.1"/>
    <property type="molecule type" value="Genomic_DNA"/>
</dbReference>
<dbReference type="PANTHER" id="PTHR42837:SF2">
    <property type="entry name" value="MEMBRANE METALLOPROTEASE ARASP2, CHLOROPLASTIC-RELATED"/>
    <property type="match status" value="1"/>
</dbReference>
<dbReference type="Proteomes" id="UP000005631">
    <property type="component" value="Chromosome"/>
</dbReference>
<keyword evidence="9 11" id="KW-0482">Metalloprotease</keyword>
<evidence type="ECO:0000256" key="9">
    <source>
        <dbReference type="ARBA" id="ARBA00023049"/>
    </source>
</evidence>
<dbReference type="KEGG" id="oho:Oweho_2400"/>
<dbReference type="GO" id="GO:0004222">
    <property type="term" value="F:metalloendopeptidase activity"/>
    <property type="evidence" value="ECO:0007669"/>
    <property type="project" value="InterPro"/>
</dbReference>
<evidence type="ECO:0000256" key="8">
    <source>
        <dbReference type="ARBA" id="ARBA00022989"/>
    </source>
</evidence>
<evidence type="ECO:0000313" key="13">
    <source>
        <dbReference type="EMBL" id="AEV33370.1"/>
    </source>
</evidence>
<dbReference type="HOGENOM" id="CLU_025778_0_0_10"/>
<dbReference type="InterPro" id="IPR036034">
    <property type="entry name" value="PDZ_sf"/>
</dbReference>
<dbReference type="AlphaFoldDB" id="G8R705"/>
<gene>
    <name evidence="13" type="ordered locus">Oweho_2400</name>
</gene>
<evidence type="ECO:0000256" key="11">
    <source>
        <dbReference type="RuleBase" id="RU362031"/>
    </source>
</evidence>
<evidence type="ECO:0000259" key="12">
    <source>
        <dbReference type="Pfam" id="PF02163"/>
    </source>
</evidence>
<dbReference type="Pfam" id="PF02163">
    <property type="entry name" value="Peptidase_M50"/>
    <property type="match status" value="1"/>
</dbReference>
<sequence>MDIFIQASQFILSLSLLIILHEMGHFIPAKLFKTRVEKFYLFFDPWFSLVKKKIGGTEYGIGWLPLGGYVKIAGMIDESMDKEQMKQEPQPWEFRSKPAWQRLIIMIGGVTVNVILAIIIYAGMMMYYGESYLPNENLTYGVAADSTAREIGIRNGDKILSVDGVKIERFSQIPIEILLSDNGLITVERNGSIKEIQITEEDKRDLIKSQSTLVSPRVPYVVGGFTDSSVAKTAGLMEGDSIYGLDGKKVAFFDEYIGMIPGYAGQTMTLNYVRNGEEGSVEMIVPESGRIGVYAMPFTHFYDLETKHYGFFEAIPAGLNKSYTVLSDYIRQFKLILNPKTEAYKEVGGFLMIADQFDTQWNWQRFWSFTAFLSIMLAFLNILPIPALDGGHVVFVLWEMISGRKPSEKVLEYAQMVGFIILLGLIVLANGNDILKLFG</sequence>
<dbReference type="NCBIfam" id="TIGR00054">
    <property type="entry name" value="RIP metalloprotease RseP"/>
    <property type="match status" value="1"/>
</dbReference>
<evidence type="ECO:0000256" key="1">
    <source>
        <dbReference type="ARBA" id="ARBA00001947"/>
    </source>
</evidence>
<reference evidence="13 14" key="1">
    <citation type="journal article" date="2012" name="Stand. Genomic Sci.">
        <title>Genome sequence of the orange-pigmented seawater bacterium Owenweeksia hongkongensis type strain (UST20020801(T)).</title>
        <authorList>
            <person name="Riedel T."/>
            <person name="Held B."/>
            <person name="Nolan M."/>
            <person name="Lucas S."/>
            <person name="Lapidus A."/>
            <person name="Tice H."/>
            <person name="Del Rio T.G."/>
            <person name="Cheng J.F."/>
            <person name="Han C."/>
            <person name="Tapia R."/>
            <person name="Goodwin L.A."/>
            <person name="Pitluck S."/>
            <person name="Liolios K."/>
            <person name="Mavromatis K."/>
            <person name="Pagani I."/>
            <person name="Ivanova N."/>
            <person name="Mikhailova N."/>
            <person name="Pati A."/>
            <person name="Chen A."/>
            <person name="Palaniappan K."/>
            <person name="Rohde M."/>
            <person name="Tindall B.J."/>
            <person name="Detter J.C."/>
            <person name="Goker M."/>
            <person name="Woyke T."/>
            <person name="Bristow J."/>
            <person name="Eisen J.A."/>
            <person name="Markowitz V."/>
            <person name="Hugenholtz P."/>
            <person name="Klenk H.P."/>
            <person name="Kyrpides N.C."/>
        </authorList>
    </citation>
    <scope>NUCLEOTIDE SEQUENCE</scope>
    <source>
        <strain evidence="14">DSM 17368 / JCM 12287 / NRRL B-23963</strain>
    </source>
</reference>
<dbReference type="GO" id="GO:0006508">
    <property type="term" value="P:proteolysis"/>
    <property type="evidence" value="ECO:0007669"/>
    <property type="project" value="UniProtKB-KW"/>
</dbReference>
<dbReference type="CDD" id="cd06163">
    <property type="entry name" value="S2P-M50_PDZ_RseP-like"/>
    <property type="match status" value="2"/>
</dbReference>
<feature type="transmembrane region" description="Helical" evidence="11">
    <location>
        <begin position="103"/>
        <end position="128"/>
    </location>
</feature>
<keyword evidence="8 11" id="KW-1133">Transmembrane helix</keyword>
<accession>G8R705</accession>
<dbReference type="PATRIC" id="fig|926562.3.peg.2417"/>
<evidence type="ECO:0000256" key="10">
    <source>
        <dbReference type="ARBA" id="ARBA00023136"/>
    </source>
</evidence>
<feature type="transmembrane region" description="Helical" evidence="11">
    <location>
        <begin position="410"/>
        <end position="429"/>
    </location>
</feature>
<keyword evidence="11" id="KW-0479">Metal-binding</keyword>
<dbReference type="OrthoDB" id="9782003at2"/>
<evidence type="ECO:0000256" key="3">
    <source>
        <dbReference type="ARBA" id="ARBA00007931"/>
    </source>
</evidence>
<feature type="domain" description="Peptidase M50" evidence="12">
    <location>
        <begin position="10"/>
        <end position="424"/>
    </location>
</feature>
<evidence type="ECO:0000256" key="6">
    <source>
        <dbReference type="ARBA" id="ARBA00022801"/>
    </source>
</evidence>
<feature type="transmembrane region" description="Helical" evidence="11">
    <location>
        <begin position="366"/>
        <end position="398"/>
    </location>
</feature>
<protein>
    <recommendedName>
        <fullName evidence="11">Zinc metalloprotease</fullName>
        <ecNumber evidence="11">3.4.24.-</ecNumber>
    </recommendedName>
</protein>
<dbReference type="Gene3D" id="2.30.42.10">
    <property type="match status" value="2"/>
</dbReference>
<dbReference type="GO" id="GO:0046872">
    <property type="term" value="F:metal ion binding"/>
    <property type="evidence" value="ECO:0007669"/>
    <property type="project" value="UniProtKB-KW"/>
</dbReference>
<proteinExistence type="inferred from homology"/>
<dbReference type="SUPFAM" id="SSF50156">
    <property type="entry name" value="PDZ domain-like"/>
    <property type="match status" value="2"/>
</dbReference>
<organism evidence="13 14">
    <name type="scientific">Owenweeksia hongkongensis (strain DSM 17368 / CIP 108786 / JCM 12287 / NRRL B-23963 / UST20020801)</name>
    <dbReference type="NCBI Taxonomy" id="926562"/>
    <lineage>
        <taxon>Bacteria</taxon>
        <taxon>Pseudomonadati</taxon>
        <taxon>Bacteroidota</taxon>
        <taxon>Flavobacteriia</taxon>
        <taxon>Flavobacteriales</taxon>
        <taxon>Owenweeksiaceae</taxon>
        <taxon>Owenweeksia</taxon>
    </lineage>
</organism>
<dbReference type="RefSeq" id="WP_014202719.1">
    <property type="nucleotide sequence ID" value="NC_016599.1"/>
</dbReference>
<comment type="cofactor">
    <cofactor evidence="1 11">
        <name>Zn(2+)</name>
        <dbReference type="ChEBI" id="CHEBI:29105"/>
    </cofactor>
</comment>
<keyword evidence="5 11" id="KW-0812">Transmembrane</keyword>
<name>G8R705_OWEHD</name>
<evidence type="ECO:0000256" key="4">
    <source>
        <dbReference type="ARBA" id="ARBA00022670"/>
    </source>
</evidence>
<evidence type="ECO:0000256" key="5">
    <source>
        <dbReference type="ARBA" id="ARBA00022692"/>
    </source>
</evidence>